<evidence type="ECO:0000313" key="3">
    <source>
        <dbReference type="EMBL" id="GJE55752.1"/>
    </source>
</evidence>
<keyword evidence="4" id="KW-1185">Reference proteome</keyword>
<reference evidence="3" key="2">
    <citation type="submission" date="2021-08" db="EMBL/GenBank/DDBJ databases">
        <authorList>
            <person name="Tani A."/>
            <person name="Ola A."/>
            <person name="Ogura Y."/>
            <person name="Katsura K."/>
            <person name="Hayashi T."/>
        </authorList>
    </citation>
    <scope>NUCLEOTIDE SEQUENCE</scope>
    <source>
        <strain evidence="3">DSM 23674</strain>
    </source>
</reference>
<dbReference type="Proteomes" id="UP001055101">
    <property type="component" value="Unassembled WGS sequence"/>
</dbReference>
<dbReference type="Gene3D" id="3.40.960.10">
    <property type="entry name" value="VSR Endonuclease"/>
    <property type="match status" value="1"/>
</dbReference>
<dbReference type="EMBL" id="BPRA01000009">
    <property type="protein sequence ID" value="GJE55752.1"/>
    <property type="molecule type" value="Genomic_DNA"/>
</dbReference>
<feature type="compositionally biased region" description="Low complexity" evidence="1">
    <location>
        <begin position="1"/>
        <end position="19"/>
    </location>
</feature>
<sequence length="168" mass="17892">MPWRRSPPMSASPRAAANAKTLRRSLTEPEKRLWKHLRHRIPVSGSHFRRQAALGSYVADFCCLDAKLVIEVDGGGHGHDAQAAYDARRDAALAAQGFRVLRFTNAEVMREIDGVLETILAALNAPRSLRPCGEGSGMGVAPLAAPEPGGTTPTSNSSPQGGGAWPES</sequence>
<dbReference type="PANTHER" id="PTHR38590:SF1">
    <property type="entry name" value="BLL0828 PROTEIN"/>
    <property type="match status" value="1"/>
</dbReference>
<feature type="region of interest" description="Disordered" evidence="1">
    <location>
        <begin position="134"/>
        <end position="168"/>
    </location>
</feature>
<dbReference type="CDD" id="cd01038">
    <property type="entry name" value="Endonuclease_DUF559"/>
    <property type="match status" value="1"/>
</dbReference>
<comment type="caution">
    <text evidence="3">The sequence shown here is derived from an EMBL/GenBank/DDBJ whole genome shotgun (WGS) entry which is preliminary data.</text>
</comment>
<dbReference type="PANTHER" id="PTHR38590">
    <property type="entry name" value="BLL0828 PROTEIN"/>
    <property type="match status" value="1"/>
</dbReference>
<evidence type="ECO:0000256" key="1">
    <source>
        <dbReference type="SAM" id="MobiDB-lite"/>
    </source>
</evidence>
<feature type="domain" description="DUF559" evidence="2">
    <location>
        <begin position="15"/>
        <end position="123"/>
    </location>
</feature>
<feature type="region of interest" description="Disordered" evidence="1">
    <location>
        <begin position="1"/>
        <end position="22"/>
    </location>
</feature>
<dbReference type="Pfam" id="PF04480">
    <property type="entry name" value="DUF559"/>
    <property type="match status" value="1"/>
</dbReference>
<gene>
    <name evidence="3" type="ORF">EKPJFOCH_2247</name>
</gene>
<organism evidence="3 4">
    <name type="scientific">Methylobacterium thuringiense</name>
    <dbReference type="NCBI Taxonomy" id="1003091"/>
    <lineage>
        <taxon>Bacteria</taxon>
        <taxon>Pseudomonadati</taxon>
        <taxon>Pseudomonadota</taxon>
        <taxon>Alphaproteobacteria</taxon>
        <taxon>Hyphomicrobiales</taxon>
        <taxon>Methylobacteriaceae</taxon>
        <taxon>Methylobacterium</taxon>
    </lineage>
</organism>
<evidence type="ECO:0000313" key="4">
    <source>
        <dbReference type="Proteomes" id="UP001055101"/>
    </source>
</evidence>
<accession>A0ABQ4TMC1</accession>
<reference evidence="3" key="1">
    <citation type="journal article" date="2021" name="Front. Microbiol.">
        <title>Comprehensive Comparative Genomics and Phenotyping of Methylobacterium Species.</title>
        <authorList>
            <person name="Alessa O."/>
            <person name="Ogura Y."/>
            <person name="Fujitani Y."/>
            <person name="Takami H."/>
            <person name="Hayashi T."/>
            <person name="Sahin N."/>
            <person name="Tani A."/>
        </authorList>
    </citation>
    <scope>NUCLEOTIDE SEQUENCE</scope>
    <source>
        <strain evidence="3">DSM 23674</strain>
    </source>
</reference>
<proteinExistence type="predicted"/>
<dbReference type="SUPFAM" id="SSF52980">
    <property type="entry name" value="Restriction endonuclease-like"/>
    <property type="match status" value="1"/>
</dbReference>
<dbReference type="InterPro" id="IPR047216">
    <property type="entry name" value="Endonuclease_DUF559_bact"/>
</dbReference>
<dbReference type="InterPro" id="IPR011335">
    <property type="entry name" value="Restrct_endonuc-II-like"/>
</dbReference>
<evidence type="ECO:0000259" key="2">
    <source>
        <dbReference type="Pfam" id="PF04480"/>
    </source>
</evidence>
<dbReference type="InterPro" id="IPR007569">
    <property type="entry name" value="DUF559"/>
</dbReference>
<protein>
    <recommendedName>
        <fullName evidence="2">DUF559 domain-containing protein</fullName>
    </recommendedName>
</protein>
<name>A0ABQ4TMC1_9HYPH</name>